<dbReference type="InterPro" id="IPR008570">
    <property type="entry name" value="ESCRT-II_cplx_Vps25-sub"/>
</dbReference>
<dbReference type="InterPro" id="IPR036390">
    <property type="entry name" value="WH_DNA-bd_sf"/>
</dbReference>
<keyword evidence="4" id="KW-0813">Transport</keyword>
<protein>
    <recommendedName>
        <fullName evidence="3">Vacuolar protein-sorting-associated protein 25</fullName>
    </recommendedName>
    <alternativeName>
        <fullName evidence="7">ESCRT-II complex subunit VPS25</fullName>
    </alternativeName>
</protein>
<keyword evidence="6" id="KW-0653">Protein transport</keyword>
<evidence type="ECO:0000256" key="7">
    <source>
        <dbReference type="ARBA" id="ARBA00030094"/>
    </source>
</evidence>
<evidence type="ECO:0000313" key="9">
    <source>
        <dbReference type="Proteomes" id="UP000283841"/>
    </source>
</evidence>
<dbReference type="EMBL" id="RCNU01000001">
    <property type="protein sequence ID" value="RWQ99486.1"/>
    <property type="molecule type" value="Genomic_DNA"/>
</dbReference>
<gene>
    <name evidence="8" type="ORF">C8Q69DRAFT_27017</name>
</gene>
<comment type="caution">
    <text evidence="8">The sequence shown here is derived from an EMBL/GenBank/DDBJ whole genome shotgun (WGS) entry which is preliminary data.</text>
</comment>
<dbReference type="VEuPathDB" id="FungiDB:C8Q69DRAFT_27017"/>
<evidence type="ECO:0000256" key="5">
    <source>
        <dbReference type="ARBA" id="ARBA00022490"/>
    </source>
</evidence>
<dbReference type="FunFam" id="1.10.10.570:FF:000003">
    <property type="entry name" value="Vacuolar protein-sorting-associated protein 25"/>
    <property type="match status" value="1"/>
</dbReference>
<evidence type="ECO:0000256" key="2">
    <source>
        <dbReference type="ARBA" id="ARBA00009674"/>
    </source>
</evidence>
<comment type="similarity">
    <text evidence="2">Belongs to the VPS25 family.</text>
</comment>
<keyword evidence="5" id="KW-0963">Cytoplasm</keyword>
<dbReference type="SUPFAM" id="SSF46785">
    <property type="entry name" value="Winged helix' DNA-binding domain"/>
    <property type="match status" value="2"/>
</dbReference>
<dbReference type="GO" id="GO:0005198">
    <property type="term" value="F:structural molecule activity"/>
    <property type="evidence" value="ECO:0007669"/>
    <property type="project" value="TreeGrafter"/>
</dbReference>
<dbReference type="OrthoDB" id="245150at2759"/>
<dbReference type="RefSeq" id="XP_028489131.1">
    <property type="nucleotide sequence ID" value="XM_028626786.1"/>
</dbReference>
<dbReference type="InterPro" id="IPR014041">
    <property type="entry name" value="ESCRT-II_cplx_Vps25-sub_N"/>
</dbReference>
<evidence type="ECO:0000313" key="8">
    <source>
        <dbReference type="EMBL" id="RWQ99486.1"/>
    </source>
</evidence>
<dbReference type="GO" id="GO:0042803">
    <property type="term" value="F:protein homodimerization activity"/>
    <property type="evidence" value="ECO:0007669"/>
    <property type="project" value="TreeGrafter"/>
</dbReference>
<dbReference type="Pfam" id="PF05871">
    <property type="entry name" value="ESCRT-II"/>
    <property type="match status" value="1"/>
</dbReference>
<dbReference type="Gene3D" id="1.10.10.10">
    <property type="entry name" value="Winged helix-like DNA-binding domain superfamily/Winged helix DNA-binding domain"/>
    <property type="match status" value="1"/>
</dbReference>
<dbReference type="GeneID" id="39596063"/>
<dbReference type="AlphaFoldDB" id="A0A443I656"/>
<dbReference type="Gene3D" id="1.10.10.570">
    <property type="entry name" value="Winged helix' DNA-binding domain. Chain C. Domain 1"/>
    <property type="match status" value="1"/>
</dbReference>
<organism evidence="8 9">
    <name type="scientific">Byssochlamys spectabilis</name>
    <name type="common">Paecilomyces variotii</name>
    <dbReference type="NCBI Taxonomy" id="264951"/>
    <lineage>
        <taxon>Eukaryota</taxon>
        <taxon>Fungi</taxon>
        <taxon>Dikarya</taxon>
        <taxon>Ascomycota</taxon>
        <taxon>Pezizomycotina</taxon>
        <taxon>Eurotiomycetes</taxon>
        <taxon>Eurotiomycetidae</taxon>
        <taxon>Eurotiales</taxon>
        <taxon>Thermoascaceae</taxon>
        <taxon>Paecilomyces</taxon>
    </lineage>
</organism>
<comment type="subcellular location">
    <subcellularLocation>
        <location evidence="1">Cytoplasm</location>
    </subcellularLocation>
</comment>
<dbReference type="STRING" id="264951.A0A443I656"/>
<evidence type="ECO:0000256" key="4">
    <source>
        <dbReference type="ARBA" id="ARBA00022448"/>
    </source>
</evidence>
<accession>A0A443I656</accession>
<dbReference type="InterPro" id="IPR036388">
    <property type="entry name" value="WH-like_DNA-bd_sf"/>
</dbReference>
<proteinExistence type="inferred from homology"/>
<evidence type="ECO:0000256" key="3">
    <source>
        <dbReference type="ARBA" id="ARBA00017934"/>
    </source>
</evidence>
<name>A0A443I656_BYSSP</name>
<dbReference type="Proteomes" id="UP000283841">
    <property type="component" value="Unassembled WGS sequence"/>
</dbReference>
<sequence>MTMSSSRQIQSLSTISTEKPPFQFPPTYSFPPFFTPQPNTSTRHSQLEKWSALIQSWCRYYRIFKLSLVDAVETPLFHNAALKKRVSLSEARAIVDWMARADEDGGGGKRAEWVEGLAGKEKTLAWIWWRRPEEWAALIAGWVEETGQKNTVLTLYELMEGDGTRSQEFHGLDPDIMLRSLNVLVKQGKAQVFGNEGQEGVKFF</sequence>
<dbReference type="FunFam" id="1.10.10.10:FF:000141">
    <property type="entry name" value="vacuolar protein-sorting-associated protein 25"/>
    <property type="match status" value="1"/>
</dbReference>
<dbReference type="PANTHER" id="PTHR13149">
    <property type="entry name" value="VACUOLAR PROTEIN SORTING-ASSOCIATED PROTEIN VPS25"/>
    <property type="match status" value="1"/>
</dbReference>
<reference evidence="8 9" key="1">
    <citation type="journal article" date="2018" name="Front. Microbiol.">
        <title>Genomic and genetic insights into a cosmopolitan fungus, Paecilomyces variotii (Eurotiales).</title>
        <authorList>
            <person name="Urquhart A.S."/>
            <person name="Mondo S.J."/>
            <person name="Makela M.R."/>
            <person name="Hane J.K."/>
            <person name="Wiebenga A."/>
            <person name="He G."/>
            <person name="Mihaltcheva S."/>
            <person name="Pangilinan J."/>
            <person name="Lipzen A."/>
            <person name="Barry K."/>
            <person name="de Vries R.P."/>
            <person name="Grigoriev I.V."/>
            <person name="Idnurm A."/>
        </authorList>
    </citation>
    <scope>NUCLEOTIDE SEQUENCE [LARGE SCALE GENOMIC DNA]</scope>
    <source>
        <strain evidence="8 9">CBS 101075</strain>
    </source>
</reference>
<evidence type="ECO:0000256" key="1">
    <source>
        <dbReference type="ARBA" id="ARBA00004496"/>
    </source>
</evidence>
<dbReference type="PANTHER" id="PTHR13149:SF0">
    <property type="entry name" value="VACUOLAR PROTEIN-SORTING-ASSOCIATED PROTEIN 25"/>
    <property type="match status" value="1"/>
</dbReference>
<keyword evidence="9" id="KW-1185">Reference proteome</keyword>
<evidence type="ECO:0000256" key="6">
    <source>
        <dbReference type="ARBA" id="ARBA00022927"/>
    </source>
</evidence>
<dbReference type="GO" id="GO:0000814">
    <property type="term" value="C:ESCRT II complex"/>
    <property type="evidence" value="ECO:0007669"/>
    <property type="project" value="InterPro"/>
</dbReference>
<dbReference type="GO" id="GO:0043328">
    <property type="term" value="P:protein transport to vacuole involved in ubiquitin-dependent protein catabolic process via the multivesicular body sorting pathway"/>
    <property type="evidence" value="ECO:0007669"/>
    <property type="project" value="TreeGrafter"/>
</dbReference>
<dbReference type="GO" id="GO:0016236">
    <property type="term" value="P:macroautophagy"/>
    <property type="evidence" value="ECO:0007669"/>
    <property type="project" value="UniProtKB-ARBA"/>
</dbReference>